<sequence length="125" mass="14155">RLLPSENNGVVYLLMSSSTSQTYIGTCTDLDQRVRQHNSGHGARYTSALSRRPWQVIAYIAFISGSEQENRRLRYGMEIRCQNRAYGYRGIRQSVTTVDEALAAMVEVVEAEPNCRLIVCGEQHK</sequence>
<dbReference type="PROSITE" id="PS50164">
    <property type="entry name" value="GIY_YIG"/>
    <property type="match status" value="1"/>
</dbReference>
<dbReference type="InterPro" id="IPR035901">
    <property type="entry name" value="GIY-YIG_endonuc_sf"/>
</dbReference>
<proteinExistence type="predicted"/>
<dbReference type="AlphaFoldDB" id="C5KIX5"/>
<protein>
    <recommendedName>
        <fullName evidence="1">GIY-YIG domain-containing protein</fullName>
    </recommendedName>
</protein>
<reference evidence="2 3" key="1">
    <citation type="submission" date="2008-07" db="EMBL/GenBank/DDBJ databases">
        <authorList>
            <person name="El-Sayed N."/>
            <person name="Caler E."/>
            <person name="Inman J."/>
            <person name="Amedeo P."/>
            <person name="Hass B."/>
            <person name="Wortman J."/>
        </authorList>
    </citation>
    <scope>NUCLEOTIDE SEQUENCE [LARGE SCALE GENOMIC DNA]</scope>
    <source>
        <strain evidence="3">ATCC 50983 / TXsc</strain>
    </source>
</reference>
<dbReference type="EMBL" id="GG673421">
    <property type="protein sequence ID" value="EER15551.1"/>
    <property type="molecule type" value="Genomic_DNA"/>
</dbReference>
<dbReference type="InParanoid" id="C5KIX5"/>
<dbReference type="Proteomes" id="UP000007800">
    <property type="component" value="Unassembled WGS sequence"/>
</dbReference>
<keyword evidence="3" id="KW-1185">Reference proteome</keyword>
<feature type="non-terminal residue" evidence="2">
    <location>
        <position position="1"/>
    </location>
</feature>
<dbReference type="RefSeq" id="XP_002783755.1">
    <property type="nucleotide sequence ID" value="XM_002783709.1"/>
</dbReference>
<dbReference type="Pfam" id="PF01541">
    <property type="entry name" value="GIY-YIG"/>
    <property type="match status" value="1"/>
</dbReference>
<dbReference type="Gene3D" id="3.40.1440.10">
    <property type="entry name" value="GIY-YIG endonuclease"/>
    <property type="match status" value="1"/>
</dbReference>
<feature type="domain" description="GIY-YIG" evidence="1">
    <location>
        <begin position="7"/>
        <end position="88"/>
    </location>
</feature>
<dbReference type="GeneID" id="9046343"/>
<dbReference type="InterPro" id="IPR000305">
    <property type="entry name" value="GIY-YIG_endonuc"/>
</dbReference>
<dbReference type="SUPFAM" id="SSF82771">
    <property type="entry name" value="GIY-YIG endonuclease"/>
    <property type="match status" value="1"/>
</dbReference>
<gene>
    <name evidence="2" type="ORF">Pmar_PMAR016236</name>
</gene>
<accession>C5KIX5</accession>
<organism evidence="3">
    <name type="scientific">Perkinsus marinus (strain ATCC 50983 / TXsc)</name>
    <dbReference type="NCBI Taxonomy" id="423536"/>
    <lineage>
        <taxon>Eukaryota</taxon>
        <taxon>Sar</taxon>
        <taxon>Alveolata</taxon>
        <taxon>Perkinsozoa</taxon>
        <taxon>Perkinsea</taxon>
        <taxon>Perkinsida</taxon>
        <taxon>Perkinsidae</taxon>
        <taxon>Perkinsus</taxon>
    </lineage>
</organism>
<feature type="non-terminal residue" evidence="2">
    <location>
        <position position="125"/>
    </location>
</feature>
<evidence type="ECO:0000313" key="2">
    <source>
        <dbReference type="EMBL" id="EER15551.1"/>
    </source>
</evidence>
<evidence type="ECO:0000259" key="1">
    <source>
        <dbReference type="PROSITE" id="PS50164"/>
    </source>
</evidence>
<evidence type="ECO:0000313" key="3">
    <source>
        <dbReference type="Proteomes" id="UP000007800"/>
    </source>
</evidence>
<name>C5KIX5_PERM5</name>